<proteinExistence type="predicted"/>
<protein>
    <submittedName>
        <fullName evidence="1">Uncharacterized protein</fullName>
    </submittedName>
</protein>
<dbReference type="Proteomes" id="UP000050509">
    <property type="component" value="Unassembled WGS sequence"/>
</dbReference>
<comment type="caution">
    <text evidence="1">The sequence shown here is derived from an EMBL/GenBank/DDBJ whole genome shotgun (WGS) entry which is preliminary data.</text>
</comment>
<dbReference type="EMBL" id="LJCR01000091">
    <property type="protein sequence ID" value="KPV54228.1"/>
    <property type="molecule type" value="Genomic_DNA"/>
</dbReference>
<accession>A0A0P9DVV2</accession>
<sequence>MVSSTRTEAAERVTIDPPIQRLLTQAINSPLKLHLALLFHENPRLEGSAHSITERIYRDIWSTREALRELADDGILGVRDSASEPIYSYCPRPEHRLPIALLVEYFNDPFARDQIHAQLRDLARDTFCRHSLIHDMAEVTSCPCCCP</sequence>
<keyword evidence="2" id="KW-1185">Reference proteome</keyword>
<evidence type="ECO:0000313" key="1">
    <source>
        <dbReference type="EMBL" id="KPV54228.1"/>
    </source>
</evidence>
<evidence type="ECO:0000313" key="2">
    <source>
        <dbReference type="Proteomes" id="UP000050509"/>
    </source>
</evidence>
<organism evidence="1 2">
    <name type="scientific">Kouleothrix aurantiaca</name>
    <dbReference type="NCBI Taxonomy" id="186479"/>
    <lineage>
        <taxon>Bacteria</taxon>
        <taxon>Bacillati</taxon>
        <taxon>Chloroflexota</taxon>
        <taxon>Chloroflexia</taxon>
        <taxon>Chloroflexales</taxon>
        <taxon>Roseiflexineae</taxon>
        <taxon>Roseiflexaceae</taxon>
        <taxon>Kouleothrix</taxon>
    </lineage>
</organism>
<name>A0A0P9DVV2_9CHLR</name>
<reference evidence="1 2" key="1">
    <citation type="submission" date="2015-09" db="EMBL/GenBank/DDBJ databases">
        <title>Draft genome sequence of Kouleothrix aurantiaca JCM 19913.</title>
        <authorList>
            <person name="Hemp J."/>
        </authorList>
    </citation>
    <scope>NUCLEOTIDE SEQUENCE [LARGE SCALE GENOMIC DNA]</scope>
    <source>
        <strain evidence="1 2">COM-B</strain>
    </source>
</reference>
<dbReference type="AlphaFoldDB" id="A0A0P9DVV2"/>
<gene>
    <name evidence="1" type="ORF">SE17_05060</name>
</gene>